<dbReference type="EMBL" id="JBHSIS010000017">
    <property type="protein sequence ID" value="MFC4857263.1"/>
    <property type="molecule type" value="Genomic_DNA"/>
</dbReference>
<feature type="chain" id="PRO_5045810073" evidence="2">
    <location>
        <begin position="23"/>
        <end position="708"/>
    </location>
</feature>
<dbReference type="Gene3D" id="2.120.10.30">
    <property type="entry name" value="TolB, C-terminal domain"/>
    <property type="match status" value="1"/>
</dbReference>
<evidence type="ECO:0000256" key="2">
    <source>
        <dbReference type="SAM" id="SignalP"/>
    </source>
</evidence>
<keyword evidence="2" id="KW-0732">Signal</keyword>
<dbReference type="Proteomes" id="UP001595859">
    <property type="component" value="Unassembled WGS sequence"/>
</dbReference>
<dbReference type="SUPFAM" id="SSF69304">
    <property type="entry name" value="Tricorn protease N-terminal domain"/>
    <property type="match status" value="1"/>
</dbReference>
<proteinExistence type="predicted"/>
<name>A0ABV9S8T7_9PSEU</name>
<dbReference type="PROSITE" id="PS51257">
    <property type="entry name" value="PROKAR_LIPOPROTEIN"/>
    <property type="match status" value="1"/>
</dbReference>
<dbReference type="Gene3D" id="2.60.40.10">
    <property type="entry name" value="Immunoglobulins"/>
    <property type="match status" value="2"/>
</dbReference>
<dbReference type="NCBIfam" id="NF012200">
    <property type="entry name" value="choice_anch_D"/>
    <property type="match status" value="2"/>
</dbReference>
<feature type="signal peptide" evidence="2">
    <location>
        <begin position="1"/>
        <end position="22"/>
    </location>
</feature>
<reference evidence="4" key="1">
    <citation type="journal article" date="2019" name="Int. J. Syst. Evol. Microbiol.">
        <title>The Global Catalogue of Microorganisms (GCM) 10K type strain sequencing project: providing services to taxonomists for standard genome sequencing and annotation.</title>
        <authorList>
            <consortium name="The Broad Institute Genomics Platform"/>
            <consortium name="The Broad Institute Genome Sequencing Center for Infectious Disease"/>
            <person name="Wu L."/>
            <person name="Ma J."/>
        </authorList>
    </citation>
    <scope>NUCLEOTIDE SEQUENCE [LARGE SCALE GENOMIC DNA]</scope>
    <source>
        <strain evidence="4">ZS-22-S1</strain>
    </source>
</reference>
<evidence type="ECO:0000313" key="4">
    <source>
        <dbReference type="Proteomes" id="UP001595859"/>
    </source>
</evidence>
<gene>
    <name evidence="3" type="ORF">ACFPCV_27520</name>
</gene>
<dbReference type="InterPro" id="IPR011042">
    <property type="entry name" value="6-blade_b-propeller_TolB-like"/>
</dbReference>
<keyword evidence="4" id="KW-1185">Reference proteome</keyword>
<protein>
    <submittedName>
        <fullName evidence="3">Choice-of-anchor D domain-containing protein</fullName>
    </submittedName>
</protein>
<dbReference type="InterPro" id="IPR011659">
    <property type="entry name" value="WD40"/>
</dbReference>
<comment type="caution">
    <text evidence="3">The sequence shown here is derived from an EMBL/GenBank/DDBJ whole genome shotgun (WGS) entry which is preliminary data.</text>
</comment>
<organism evidence="3 4">
    <name type="scientific">Actinophytocola glycyrrhizae</name>
    <dbReference type="NCBI Taxonomy" id="2044873"/>
    <lineage>
        <taxon>Bacteria</taxon>
        <taxon>Bacillati</taxon>
        <taxon>Actinomycetota</taxon>
        <taxon>Actinomycetes</taxon>
        <taxon>Pseudonocardiales</taxon>
        <taxon>Pseudonocardiaceae</taxon>
    </lineage>
</organism>
<dbReference type="Pfam" id="PF07676">
    <property type="entry name" value="PD40"/>
    <property type="match status" value="1"/>
</dbReference>
<accession>A0ABV9S8T7</accession>
<evidence type="ECO:0000256" key="1">
    <source>
        <dbReference type="SAM" id="MobiDB-lite"/>
    </source>
</evidence>
<sequence>MRSISLPLLAFVLLAGCTAATAAAAAQPDTAELVTGSGDGQAPSVSADGRLVAYEAVSPRTGRWAVYLRDRHGGTVALTEDGDGESRRPSLSPDGRYVAFDTTASDLSGAPADELRRPGDPVVVVCDLDDGPSEMHCLRVGDPAGGREVQGDTAPSLAGGAVTVAWTREYAGLWETMVTELGRDENGDLTELGAAIPLTPAEPDVPYVLGTGEPARVSADGTTVVFPGSLCFEYCLPALTGRKLLSLNGQRAQTRIPAVYSATLHPLRMTKVDEDATAPVVSGDGGVVAYVRDGRVVVDGQDGRRAVADGTTPALSADGRYLTYRAPDLVARDLVADRERADAGLPALSAEPVAPSGDGPPAALSADGATVVFDSAARLAAADVDEARDVYARAFAPVLAASGTDFGALPDGTGRTVSITLRHSGFGPLRVSGVDIDTEDADGADFAVYPEETCTGATLYAGDECAVAVRFTATGSGARTAALVVTTSSGPVRVPLRGESVTAALGTVTAAPSSVAFPGARLPLTSSPPVAVTVTNGSPAPVTITGIAPFPGPHAADFTATGCTGRRLAPGERCVVSVVATPRGGGARTSALVITTTDRPGSLVVALTATGETPALVLDPGVSAGGRVVTVTGVNFPPGREVAVSGSALPTGPVLADQTGRFTAALVAVGRTPSGGVTAVVTGTDVTASAPLLVVAGTYQPPGLHGRR</sequence>
<evidence type="ECO:0000313" key="3">
    <source>
        <dbReference type="EMBL" id="MFC4857263.1"/>
    </source>
</evidence>
<feature type="region of interest" description="Disordered" evidence="1">
    <location>
        <begin position="77"/>
        <end position="96"/>
    </location>
</feature>
<dbReference type="InterPro" id="IPR013783">
    <property type="entry name" value="Ig-like_fold"/>
</dbReference>
<dbReference type="RefSeq" id="WP_378059251.1">
    <property type="nucleotide sequence ID" value="NZ_JBHSIS010000017.1"/>
</dbReference>